<organism evidence="2 3">
    <name type="scientific">Pipistrellus nathusii</name>
    <name type="common">Nathusius' pipistrelle</name>
    <dbReference type="NCBI Taxonomy" id="59473"/>
    <lineage>
        <taxon>Eukaryota</taxon>
        <taxon>Metazoa</taxon>
        <taxon>Chordata</taxon>
        <taxon>Craniata</taxon>
        <taxon>Vertebrata</taxon>
        <taxon>Euteleostomi</taxon>
        <taxon>Mammalia</taxon>
        <taxon>Eutheria</taxon>
        <taxon>Laurasiatheria</taxon>
        <taxon>Chiroptera</taxon>
        <taxon>Yangochiroptera</taxon>
        <taxon>Vespertilionidae</taxon>
        <taxon>Pipistrellus</taxon>
    </lineage>
</organism>
<gene>
    <name evidence="2" type="ORF">MPIPNATIZW_LOCUS9086</name>
</gene>
<feature type="region of interest" description="Disordered" evidence="1">
    <location>
        <begin position="1"/>
        <end position="51"/>
    </location>
</feature>
<sequence length="178" mass="19330">MQGDDRARAEGPGSGRGGSPAFSSLSSPPHSLLPVGKKKKKKKKKKAQKLASRRFSLLHRWDARMAPAESCLSAGLGTTGMGTEVGLLPRHILSTLPAPSSQGRRVMDVPSNGLFVQYPQRYLQGQREEDTPRVSRPSRGWRWTRPQCRDCGHTGLWTRRGDQPIPRGAGGRANPGGG</sequence>
<feature type="region of interest" description="Disordered" evidence="1">
    <location>
        <begin position="154"/>
        <end position="178"/>
    </location>
</feature>
<evidence type="ECO:0000313" key="2">
    <source>
        <dbReference type="EMBL" id="CAK6440780.1"/>
    </source>
</evidence>
<name>A0ABN9ZR85_PIPNA</name>
<feature type="compositionally biased region" description="Gly residues" evidence="1">
    <location>
        <begin position="168"/>
        <end position="178"/>
    </location>
</feature>
<evidence type="ECO:0000313" key="3">
    <source>
        <dbReference type="Proteomes" id="UP001314169"/>
    </source>
</evidence>
<feature type="compositionally biased region" description="Basic residues" evidence="1">
    <location>
        <begin position="36"/>
        <end position="51"/>
    </location>
</feature>
<dbReference type="Proteomes" id="UP001314169">
    <property type="component" value="Chromosome 2"/>
</dbReference>
<protein>
    <submittedName>
        <fullName evidence="2">Uncharacterized protein</fullName>
    </submittedName>
</protein>
<dbReference type="EMBL" id="OY882859">
    <property type="protein sequence ID" value="CAK6440780.1"/>
    <property type="molecule type" value="Genomic_DNA"/>
</dbReference>
<keyword evidence="3" id="KW-1185">Reference proteome</keyword>
<feature type="compositionally biased region" description="Low complexity" evidence="1">
    <location>
        <begin position="19"/>
        <end position="34"/>
    </location>
</feature>
<accession>A0ABN9ZR85</accession>
<evidence type="ECO:0000256" key="1">
    <source>
        <dbReference type="SAM" id="MobiDB-lite"/>
    </source>
</evidence>
<proteinExistence type="predicted"/>
<reference evidence="2" key="1">
    <citation type="submission" date="2023-12" db="EMBL/GenBank/DDBJ databases">
        <authorList>
            <person name="Brown T."/>
        </authorList>
    </citation>
    <scope>NUCLEOTIDE SEQUENCE</scope>
</reference>